<dbReference type="EMBL" id="OU503051">
    <property type="protein sequence ID" value="CAI9778796.1"/>
    <property type="molecule type" value="Genomic_DNA"/>
</dbReference>
<dbReference type="Gene3D" id="1.10.8.430">
    <property type="entry name" value="Helical domain of apoptotic protease-activating factors"/>
    <property type="match status" value="1"/>
</dbReference>
<dbReference type="GO" id="GO:0043531">
    <property type="term" value="F:ADP binding"/>
    <property type="evidence" value="ECO:0007669"/>
    <property type="project" value="InterPro"/>
</dbReference>
<name>A0AAD2E8L6_9LAMI</name>
<organism evidence="2 3">
    <name type="scientific">Fraxinus pennsylvanica</name>
    <dbReference type="NCBI Taxonomy" id="56036"/>
    <lineage>
        <taxon>Eukaryota</taxon>
        <taxon>Viridiplantae</taxon>
        <taxon>Streptophyta</taxon>
        <taxon>Embryophyta</taxon>
        <taxon>Tracheophyta</taxon>
        <taxon>Spermatophyta</taxon>
        <taxon>Magnoliopsida</taxon>
        <taxon>eudicotyledons</taxon>
        <taxon>Gunneridae</taxon>
        <taxon>Pentapetalae</taxon>
        <taxon>asterids</taxon>
        <taxon>lamiids</taxon>
        <taxon>Lamiales</taxon>
        <taxon>Oleaceae</taxon>
        <taxon>Oleeae</taxon>
        <taxon>Fraxinus</taxon>
    </lineage>
</organism>
<reference evidence="2" key="1">
    <citation type="submission" date="2023-05" db="EMBL/GenBank/DDBJ databases">
        <authorList>
            <person name="Huff M."/>
        </authorList>
    </citation>
    <scope>NUCLEOTIDE SEQUENCE</scope>
</reference>
<evidence type="ECO:0008006" key="4">
    <source>
        <dbReference type="Google" id="ProtNLM"/>
    </source>
</evidence>
<proteinExistence type="predicted"/>
<accession>A0AAD2E8L6</accession>
<evidence type="ECO:0000256" key="1">
    <source>
        <dbReference type="ARBA" id="ARBA00022614"/>
    </source>
</evidence>
<gene>
    <name evidence="2" type="ORF">FPE_LOCUS26226</name>
</gene>
<dbReference type="AlphaFoldDB" id="A0AAD2E8L6"/>
<evidence type="ECO:0000313" key="3">
    <source>
        <dbReference type="Proteomes" id="UP000834106"/>
    </source>
</evidence>
<keyword evidence="1" id="KW-0433">Leucine-rich repeat</keyword>
<keyword evidence="3" id="KW-1185">Reference proteome</keyword>
<evidence type="ECO:0000313" key="2">
    <source>
        <dbReference type="EMBL" id="CAI9778796.1"/>
    </source>
</evidence>
<dbReference type="InterPro" id="IPR042197">
    <property type="entry name" value="Apaf_helical"/>
</dbReference>
<protein>
    <recommendedName>
        <fullName evidence="4">NB-ARC domain-containing protein</fullName>
    </recommendedName>
</protein>
<sequence length="121" mass="13394">MAAKEDPALKKRLENLSEEETANLTIQLCSYRQVLGEDSCPHGLEEAGKMITQNCKGLPLSLVVIGGNLFHNQQDKRSLGVREAEKNQGNTNVNIFAQMIDDAGNLQEIKNLQTHEDSEDT</sequence>
<dbReference type="Proteomes" id="UP000834106">
    <property type="component" value="Chromosome 16"/>
</dbReference>